<evidence type="ECO:0000313" key="2">
    <source>
        <dbReference type="Proteomes" id="UP000805193"/>
    </source>
</evidence>
<gene>
    <name evidence="1" type="ORF">HPB47_028388</name>
</gene>
<proteinExistence type="predicted"/>
<keyword evidence="2" id="KW-1185">Reference proteome</keyword>
<reference evidence="1 2" key="1">
    <citation type="journal article" date="2020" name="Cell">
        <title>Large-Scale Comparative Analyses of Tick Genomes Elucidate Their Genetic Diversity and Vector Capacities.</title>
        <authorList>
            <consortium name="Tick Genome and Microbiome Consortium (TIGMIC)"/>
            <person name="Jia N."/>
            <person name="Wang J."/>
            <person name="Shi W."/>
            <person name="Du L."/>
            <person name="Sun Y."/>
            <person name="Zhan W."/>
            <person name="Jiang J.F."/>
            <person name="Wang Q."/>
            <person name="Zhang B."/>
            <person name="Ji P."/>
            <person name="Bell-Sakyi L."/>
            <person name="Cui X.M."/>
            <person name="Yuan T.T."/>
            <person name="Jiang B.G."/>
            <person name="Yang W.F."/>
            <person name="Lam T.T."/>
            <person name="Chang Q.C."/>
            <person name="Ding S.J."/>
            <person name="Wang X.J."/>
            <person name="Zhu J.G."/>
            <person name="Ruan X.D."/>
            <person name="Zhao L."/>
            <person name="Wei J.T."/>
            <person name="Ye R.Z."/>
            <person name="Que T.C."/>
            <person name="Du C.H."/>
            <person name="Zhou Y.H."/>
            <person name="Cheng J.X."/>
            <person name="Dai P.F."/>
            <person name="Guo W.B."/>
            <person name="Han X.H."/>
            <person name="Huang E.J."/>
            <person name="Li L.F."/>
            <person name="Wei W."/>
            <person name="Gao Y.C."/>
            <person name="Liu J.Z."/>
            <person name="Shao H.Z."/>
            <person name="Wang X."/>
            <person name="Wang C.C."/>
            <person name="Yang T.C."/>
            <person name="Huo Q.B."/>
            <person name="Li W."/>
            <person name="Chen H.Y."/>
            <person name="Chen S.E."/>
            <person name="Zhou L.G."/>
            <person name="Ni X.B."/>
            <person name="Tian J.H."/>
            <person name="Sheng Y."/>
            <person name="Liu T."/>
            <person name="Pan Y.S."/>
            <person name="Xia L.Y."/>
            <person name="Li J."/>
            <person name="Zhao F."/>
            <person name="Cao W.C."/>
        </authorList>
    </citation>
    <scope>NUCLEOTIDE SEQUENCE [LARGE SCALE GENOMIC DNA]</scope>
    <source>
        <strain evidence="1">Iper-2018</strain>
    </source>
</reference>
<comment type="caution">
    <text evidence="1">The sequence shown here is derived from an EMBL/GenBank/DDBJ whole genome shotgun (WGS) entry which is preliminary data.</text>
</comment>
<sequence length="800" mass="89332">MLLLRSIISPLALASLCLVAIGTSIPTAKAQASADAKLWALLVAGSNGYYNYRHQADICHAYQVLHNHGIPDERIVVMMYDDIAHDPSNPTPGIIINHLNGSDVYAGVPKDYTGDLVTPKNFLSILQGKKIKGGSGKVIASGPNDHVFVYFADHGAPGLIAFPEDDLQATNLSRVIKRMHKQKKFGKLVFYVEACESGSMFENLLPDDINVYATTAAKSDESSYACYWDDFRQTYLGDVYSVKWMEDSDREDLRKETLLKQFKIVRAETNTSHVMQFGDLKIANLKVSEFQGAKSAPPIVLPNAPLDAVDSRDVPIAIVRKKLQKATEPQIKLSLKHELDQMLRNRAFLKEKMVELVSADTMEVIQLNSSSTLERATVLCILIYYMKDLTYPSAFAQILGLVQCSNGYYNYRHQADICHAYQVLHNHGIPDERIVVMMYDDIAHDPSNPTPGILINHLNGSDVYAGVPKDYTGDLVTPKNFLSILQGKKIKGGSGKVIASGPNDHVFVFFADHGAPGLIAFPNDDLQATNLSRVIKLMHEQKKFGKLVFYVEACESGSMFENLLPDDINVYATTAANSEESSYACYYDDFRQTYLGDVYSVKWMEDSDREDLHKETLLKQFKIVRSETNTSHVMEFGDLKIANLKVSEFQGAKSVPPIVLPKAPLDAVDSRDVPIAIVRKKLQKATDPQIKLSLKHELDQMLRNRAFLKEKMVELVSFVTLGDAEKTEQLLKAKIPLRDHTCYEQAVRYFDATCFELSANPHALAHLRLLVNMCEEKISVSEIREAMDNVCTHPTVVGIV</sequence>
<protein>
    <submittedName>
        <fullName evidence="1">Uncharacterized protein</fullName>
    </submittedName>
</protein>
<dbReference type="EMBL" id="JABSTQ010009978">
    <property type="protein sequence ID" value="KAG0424390.1"/>
    <property type="molecule type" value="Genomic_DNA"/>
</dbReference>
<organism evidence="1 2">
    <name type="scientific">Ixodes persulcatus</name>
    <name type="common">Taiga tick</name>
    <dbReference type="NCBI Taxonomy" id="34615"/>
    <lineage>
        <taxon>Eukaryota</taxon>
        <taxon>Metazoa</taxon>
        <taxon>Ecdysozoa</taxon>
        <taxon>Arthropoda</taxon>
        <taxon>Chelicerata</taxon>
        <taxon>Arachnida</taxon>
        <taxon>Acari</taxon>
        <taxon>Parasitiformes</taxon>
        <taxon>Ixodida</taxon>
        <taxon>Ixodoidea</taxon>
        <taxon>Ixodidae</taxon>
        <taxon>Ixodinae</taxon>
        <taxon>Ixodes</taxon>
    </lineage>
</organism>
<accession>A0AC60PTE5</accession>
<dbReference type="Proteomes" id="UP000805193">
    <property type="component" value="Unassembled WGS sequence"/>
</dbReference>
<name>A0AC60PTE5_IXOPE</name>
<evidence type="ECO:0000313" key="1">
    <source>
        <dbReference type="EMBL" id="KAG0424390.1"/>
    </source>
</evidence>